<evidence type="ECO:0000259" key="9">
    <source>
        <dbReference type="PROSITE" id="PS50928"/>
    </source>
</evidence>
<feature type="transmembrane region" description="Helical" evidence="7">
    <location>
        <begin position="253"/>
        <end position="271"/>
    </location>
</feature>
<feature type="transmembrane region" description="Helical" evidence="7">
    <location>
        <begin position="200"/>
        <end position="233"/>
    </location>
</feature>
<evidence type="ECO:0000256" key="8">
    <source>
        <dbReference type="SAM" id="MobiDB-lite"/>
    </source>
</evidence>
<feature type="transmembrane region" description="Helical" evidence="7">
    <location>
        <begin position="135"/>
        <end position="151"/>
    </location>
</feature>
<feature type="domain" description="ABC transmembrane type-1" evidence="9">
    <location>
        <begin position="91"/>
        <end position="275"/>
    </location>
</feature>
<dbReference type="Gene3D" id="1.10.3720.10">
    <property type="entry name" value="MetI-like"/>
    <property type="match status" value="1"/>
</dbReference>
<feature type="transmembrane region" description="Helical" evidence="7">
    <location>
        <begin position="98"/>
        <end position="123"/>
    </location>
</feature>
<protein>
    <submittedName>
        <fullName evidence="10">Putative ABC-type nitrate/sulfonate/bicarbonate transport system permease component</fullName>
    </submittedName>
</protein>
<dbReference type="GO" id="GO:0055085">
    <property type="term" value="P:transmembrane transport"/>
    <property type="evidence" value="ECO:0007669"/>
    <property type="project" value="InterPro"/>
</dbReference>
<feature type="transmembrane region" description="Helical" evidence="7">
    <location>
        <begin position="40"/>
        <end position="57"/>
    </location>
</feature>
<organism evidence="10 11">
    <name type="scientific">Patulibacter medicamentivorans</name>
    <dbReference type="NCBI Taxonomy" id="1097667"/>
    <lineage>
        <taxon>Bacteria</taxon>
        <taxon>Bacillati</taxon>
        <taxon>Actinomycetota</taxon>
        <taxon>Thermoleophilia</taxon>
        <taxon>Solirubrobacterales</taxon>
        <taxon>Patulibacteraceae</taxon>
        <taxon>Patulibacter</taxon>
    </lineage>
</organism>
<dbReference type="Proteomes" id="UP000005143">
    <property type="component" value="Unassembled WGS sequence"/>
</dbReference>
<dbReference type="Pfam" id="PF00528">
    <property type="entry name" value="BPD_transp_1"/>
    <property type="match status" value="1"/>
</dbReference>
<proteinExistence type="inferred from homology"/>
<evidence type="ECO:0000256" key="1">
    <source>
        <dbReference type="ARBA" id="ARBA00004651"/>
    </source>
</evidence>
<evidence type="ECO:0000313" key="10">
    <source>
        <dbReference type="EMBL" id="EHN12870.1"/>
    </source>
</evidence>
<dbReference type="PROSITE" id="PS50928">
    <property type="entry name" value="ABC_TM1"/>
    <property type="match status" value="1"/>
</dbReference>
<feature type="region of interest" description="Disordered" evidence="8">
    <location>
        <begin position="1"/>
        <end position="21"/>
    </location>
</feature>
<dbReference type="EMBL" id="AGUD01000006">
    <property type="protein sequence ID" value="EHN12870.1"/>
    <property type="molecule type" value="Genomic_DNA"/>
</dbReference>
<accession>H0E067</accession>
<evidence type="ECO:0000256" key="7">
    <source>
        <dbReference type="RuleBase" id="RU363032"/>
    </source>
</evidence>
<keyword evidence="5 7" id="KW-1133">Transmembrane helix</keyword>
<evidence type="ECO:0000256" key="6">
    <source>
        <dbReference type="ARBA" id="ARBA00023136"/>
    </source>
</evidence>
<dbReference type="PANTHER" id="PTHR30151">
    <property type="entry name" value="ALKANE SULFONATE ABC TRANSPORTER-RELATED, MEMBRANE SUBUNIT"/>
    <property type="match status" value="1"/>
</dbReference>
<dbReference type="GO" id="GO:0005886">
    <property type="term" value="C:plasma membrane"/>
    <property type="evidence" value="ECO:0007669"/>
    <property type="project" value="UniProtKB-SubCell"/>
</dbReference>
<dbReference type="AlphaFoldDB" id="H0E067"/>
<comment type="subcellular location">
    <subcellularLocation>
        <location evidence="1 7">Cell membrane</location>
        <topology evidence="1 7">Multi-pass membrane protein</topology>
    </subcellularLocation>
</comment>
<feature type="transmembrane region" description="Helical" evidence="7">
    <location>
        <begin position="157"/>
        <end position="179"/>
    </location>
</feature>
<dbReference type="PANTHER" id="PTHR30151:SF41">
    <property type="entry name" value="ABC TRANSPORTER PERMEASE PROTEIN"/>
    <property type="match status" value="1"/>
</dbReference>
<dbReference type="RefSeq" id="WP_007569855.1">
    <property type="nucleotide sequence ID" value="NZ_AGUD01000006.1"/>
</dbReference>
<keyword evidence="4 7" id="KW-0812">Transmembrane</keyword>
<evidence type="ECO:0000256" key="5">
    <source>
        <dbReference type="ARBA" id="ARBA00022989"/>
    </source>
</evidence>
<dbReference type="SUPFAM" id="SSF161098">
    <property type="entry name" value="MetI-like"/>
    <property type="match status" value="1"/>
</dbReference>
<dbReference type="OrthoDB" id="5458199at2"/>
<keyword evidence="11" id="KW-1185">Reference proteome</keyword>
<name>H0E067_9ACTN</name>
<sequence>MSTTAETTSTRPTPGADEIEPRSRTFAEWAQHEPSFRTVLGLRAVILACLLVAWQLLHALEVGGPGTIPSVPGVVRELAAVTTEAGFASVLWQTVGPWLLGLVIVVVGGVAIGVVLGTFSFAYRSTRATIDFVRSFPPVAVIPLAVLTLGVSTKLKVVFIVATCIWPMVLQTIVGVRSVDPISRQAARSMRLSWWQAVRWVVLPATMPYVATGLRISAVMALLVTIGVEILGGVAGLGQSIATFEAAGDVDTMWGYLLTAMLLGVIVSQGFSRLERFALRWHASQR</sequence>
<dbReference type="CDD" id="cd06261">
    <property type="entry name" value="TM_PBP2"/>
    <property type="match status" value="1"/>
</dbReference>
<evidence type="ECO:0000256" key="3">
    <source>
        <dbReference type="ARBA" id="ARBA00022475"/>
    </source>
</evidence>
<keyword evidence="3" id="KW-1003">Cell membrane</keyword>
<evidence type="ECO:0000256" key="2">
    <source>
        <dbReference type="ARBA" id="ARBA00022448"/>
    </source>
</evidence>
<comment type="similarity">
    <text evidence="7">Belongs to the binding-protein-dependent transport system permease family.</text>
</comment>
<gene>
    <name evidence="10" type="ORF">PAI11_01750</name>
</gene>
<dbReference type="InterPro" id="IPR035906">
    <property type="entry name" value="MetI-like_sf"/>
</dbReference>
<comment type="caution">
    <text evidence="10">The sequence shown here is derived from an EMBL/GenBank/DDBJ whole genome shotgun (WGS) entry which is preliminary data.</text>
</comment>
<keyword evidence="2 7" id="KW-0813">Transport</keyword>
<evidence type="ECO:0000313" key="11">
    <source>
        <dbReference type="Proteomes" id="UP000005143"/>
    </source>
</evidence>
<dbReference type="InterPro" id="IPR000515">
    <property type="entry name" value="MetI-like"/>
</dbReference>
<evidence type="ECO:0000256" key="4">
    <source>
        <dbReference type="ARBA" id="ARBA00022692"/>
    </source>
</evidence>
<feature type="compositionally biased region" description="Low complexity" evidence="8">
    <location>
        <begin position="1"/>
        <end position="14"/>
    </location>
</feature>
<keyword evidence="6 7" id="KW-0472">Membrane</keyword>
<reference evidence="10 11" key="1">
    <citation type="journal article" date="2013" name="Biodegradation">
        <title>Quantitative proteomic analysis of ibuprofen-degrading Patulibacter sp. strain I11.</title>
        <authorList>
            <person name="Almeida B."/>
            <person name="Kjeldal H."/>
            <person name="Lolas I."/>
            <person name="Knudsen A.D."/>
            <person name="Carvalho G."/>
            <person name="Nielsen K.L."/>
            <person name="Barreto Crespo M.T."/>
            <person name="Stensballe A."/>
            <person name="Nielsen J.L."/>
        </authorList>
    </citation>
    <scope>NUCLEOTIDE SEQUENCE [LARGE SCALE GENOMIC DNA]</scope>
    <source>
        <strain evidence="10 11">I11</strain>
    </source>
</reference>